<dbReference type="PANTHER" id="PTHR36978">
    <property type="entry name" value="P-LOOP CONTAINING NUCLEOTIDE TRIPHOSPHATE HYDROLASE"/>
    <property type="match status" value="1"/>
</dbReference>
<reference evidence="2" key="1">
    <citation type="submission" date="2018-05" db="EMBL/GenBank/DDBJ databases">
        <authorList>
            <person name="Liu B.-T."/>
        </authorList>
    </citation>
    <scope>NUCLEOTIDE SEQUENCE [LARGE SCALE GENOMIC DNA]</scope>
    <source>
        <strain evidence="2">WD6-1</strain>
    </source>
</reference>
<evidence type="ECO:0000313" key="1">
    <source>
        <dbReference type="EMBL" id="PWE18743.1"/>
    </source>
</evidence>
<dbReference type="RefSeq" id="WP_109252017.1">
    <property type="nucleotide sequence ID" value="NZ_QEXV01000001.1"/>
</dbReference>
<evidence type="ECO:0008006" key="3">
    <source>
        <dbReference type="Google" id="ProtNLM"/>
    </source>
</evidence>
<dbReference type="SUPFAM" id="SSF52540">
    <property type="entry name" value="P-loop containing nucleoside triphosphate hydrolases"/>
    <property type="match status" value="1"/>
</dbReference>
<dbReference type="EMBL" id="QEXV01000001">
    <property type="protein sequence ID" value="PWE18743.1"/>
    <property type="molecule type" value="Genomic_DNA"/>
</dbReference>
<proteinExistence type="predicted"/>
<protein>
    <recommendedName>
        <fullName evidence="3">Sulfotransferase family protein</fullName>
    </recommendedName>
</protein>
<dbReference type="AlphaFoldDB" id="A0A2U2BXJ3"/>
<dbReference type="Gene3D" id="3.40.50.300">
    <property type="entry name" value="P-loop containing nucleotide triphosphate hydrolases"/>
    <property type="match status" value="1"/>
</dbReference>
<dbReference type="InterPro" id="IPR040632">
    <property type="entry name" value="Sulfotransfer_4"/>
</dbReference>
<accession>A0A2U2BXJ3</accession>
<sequence length="235" mass="27457">MSDLKFLGLGFMKTGLTSLHDAMAAMGFETRHRRFKIWKAFRTGDLDTVMAHYETADVFVDWPHPYMYKPFLEAYGDRARFVLTVRDSAEWYESLLRHNRHAHPVTHSQRYIFGRYYPHGFREEHIAVYEAHNAEVEAFFEREGRRDQLLVLRTGEPDSLERLKAFAETDSDLADYPRSNRSARRTDRDIADAMRRGYNRIVQPLYARVAPVLRPQPGARLEPAPLRRRSIGGGR</sequence>
<dbReference type="Pfam" id="PF17784">
    <property type="entry name" value="Sulfotransfer_4"/>
    <property type="match status" value="1"/>
</dbReference>
<gene>
    <name evidence="1" type="ORF">DDZ18_03885</name>
</gene>
<name>A0A2U2BXJ3_9PROT</name>
<dbReference type="PANTHER" id="PTHR36978:SF4">
    <property type="entry name" value="P-LOOP CONTAINING NUCLEOSIDE TRIPHOSPHATE HYDROLASE PROTEIN"/>
    <property type="match status" value="1"/>
</dbReference>
<dbReference type="InterPro" id="IPR027417">
    <property type="entry name" value="P-loop_NTPase"/>
</dbReference>
<dbReference type="OrthoDB" id="9806624at2"/>
<organism evidence="1 2">
    <name type="scientific">Marinicauda salina</name>
    <dbReference type="NCBI Taxonomy" id="2135793"/>
    <lineage>
        <taxon>Bacteria</taxon>
        <taxon>Pseudomonadati</taxon>
        <taxon>Pseudomonadota</taxon>
        <taxon>Alphaproteobacteria</taxon>
        <taxon>Maricaulales</taxon>
        <taxon>Maricaulaceae</taxon>
        <taxon>Marinicauda</taxon>
    </lineage>
</organism>
<keyword evidence="2" id="KW-1185">Reference proteome</keyword>
<comment type="caution">
    <text evidence="1">The sequence shown here is derived from an EMBL/GenBank/DDBJ whole genome shotgun (WGS) entry which is preliminary data.</text>
</comment>
<evidence type="ECO:0000313" key="2">
    <source>
        <dbReference type="Proteomes" id="UP000245168"/>
    </source>
</evidence>
<dbReference type="Proteomes" id="UP000245168">
    <property type="component" value="Unassembled WGS sequence"/>
</dbReference>